<sequence>MAEMVVLDMLRRSGGINAVANQLGIPPATAMAGTEALIPAIIGGFRKSSETAGGGEIGLGAMVSMLGGLGGGTLAANVLGPDETEVDRGNAVLGQIFGSKEVSRSVAADAASRTGIDPAILKKMLPLLTMLVGGYFSARAGGSGAQGSGGLGDIGSILGATSDPSADFGHHGGGVLGGLGRLLDIDGDGNALDDILNLTGRNVE</sequence>
<keyword evidence="2" id="KW-1185">Reference proteome</keyword>
<evidence type="ECO:0008006" key="3">
    <source>
        <dbReference type="Google" id="ProtNLM"/>
    </source>
</evidence>
<dbReference type="InterPro" id="IPR009282">
    <property type="entry name" value="DUF937"/>
</dbReference>
<evidence type="ECO:0000313" key="2">
    <source>
        <dbReference type="Proteomes" id="UP000634139"/>
    </source>
</evidence>
<dbReference type="Pfam" id="PF06078">
    <property type="entry name" value="DUF937"/>
    <property type="match status" value="1"/>
</dbReference>
<protein>
    <recommendedName>
        <fullName evidence="3">DUF937 domain-containing protein</fullName>
    </recommendedName>
</protein>
<dbReference type="RefSeq" id="WP_229822276.1">
    <property type="nucleotide sequence ID" value="NZ_BMZD01000004.1"/>
</dbReference>
<dbReference type="EMBL" id="BMZD01000004">
    <property type="protein sequence ID" value="GHA00113.1"/>
    <property type="molecule type" value="Genomic_DNA"/>
</dbReference>
<comment type="caution">
    <text evidence="1">The sequence shown here is derived from an EMBL/GenBank/DDBJ whole genome shotgun (WGS) entry which is preliminary data.</text>
</comment>
<reference evidence="1" key="2">
    <citation type="submission" date="2020-09" db="EMBL/GenBank/DDBJ databases">
        <authorList>
            <person name="Sun Q."/>
            <person name="Kim S."/>
        </authorList>
    </citation>
    <scope>NUCLEOTIDE SEQUENCE</scope>
    <source>
        <strain evidence="1">KCTC 32422</strain>
    </source>
</reference>
<gene>
    <name evidence="1" type="ORF">GCM10011617_20830</name>
</gene>
<dbReference type="AlphaFoldDB" id="A0A918RHC4"/>
<evidence type="ECO:0000313" key="1">
    <source>
        <dbReference type="EMBL" id="GHA00113.1"/>
    </source>
</evidence>
<organism evidence="1 2">
    <name type="scientific">Novosphingobium arvoryzae</name>
    <dbReference type="NCBI Taxonomy" id="1256514"/>
    <lineage>
        <taxon>Bacteria</taxon>
        <taxon>Pseudomonadati</taxon>
        <taxon>Pseudomonadota</taxon>
        <taxon>Alphaproteobacteria</taxon>
        <taxon>Sphingomonadales</taxon>
        <taxon>Sphingomonadaceae</taxon>
        <taxon>Novosphingobium</taxon>
    </lineage>
</organism>
<proteinExistence type="predicted"/>
<dbReference type="Proteomes" id="UP000634139">
    <property type="component" value="Unassembled WGS sequence"/>
</dbReference>
<name>A0A918RHC4_9SPHN</name>
<reference evidence="1" key="1">
    <citation type="journal article" date="2014" name="Int. J. Syst. Evol. Microbiol.">
        <title>Complete genome sequence of Corynebacterium casei LMG S-19264T (=DSM 44701T), isolated from a smear-ripened cheese.</title>
        <authorList>
            <consortium name="US DOE Joint Genome Institute (JGI-PGF)"/>
            <person name="Walter F."/>
            <person name="Albersmeier A."/>
            <person name="Kalinowski J."/>
            <person name="Ruckert C."/>
        </authorList>
    </citation>
    <scope>NUCLEOTIDE SEQUENCE</scope>
    <source>
        <strain evidence="1">KCTC 32422</strain>
    </source>
</reference>
<accession>A0A918RHC4</accession>